<keyword evidence="2" id="KW-1185">Reference proteome</keyword>
<evidence type="ECO:0000313" key="2">
    <source>
        <dbReference type="Proteomes" id="UP000003250"/>
    </source>
</evidence>
<evidence type="ECO:0000313" key="1">
    <source>
        <dbReference type="EMBL" id="EHK53975.1"/>
    </source>
</evidence>
<accession>H0HZ92</accession>
<proteinExistence type="predicted"/>
<reference evidence="1 2" key="1">
    <citation type="journal article" date="2012" name="J. Bacteriol.">
        <title>Draft Genome Sequence of Mesorhizobium alhagi CCNWXJ12-2T, a Novel Salt-Resistant Species Isolated from the Desert of Northwestern China.</title>
        <authorList>
            <person name="Zhou M."/>
            <person name="Chen W."/>
            <person name="Chen H."/>
            <person name="Wei G."/>
        </authorList>
    </citation>
    <scope>NUCLEOTIDE SEQUENCE [LARGE SCALE GENOMIC DNA]</scope>
    <source>
        <strain evidence="1 2">CCNWXJ12-2</strain>
    </source>
</reference>
<dbReference type="AlphaFoldDB" id="H0HZ92"/>
<protein>
    <submittedName>
        <fullName evidence="1">Uncharacterized protein</fullName>
    </submittedName>
</protein>
<name>H0HZ92_9HYPH</name>
<gene>
    <name evidence="1" type="ORF">MAXJ12_27643</name>
</gene>
<dbReference type="Proteomes" id="UP000003250">
    <property type="component" value="Unassembled WGS sequence"/>
</dbReference>
<dbReference type="EMBL" id="AHAM01000244">
    <property type="protein sequence ID" value="EHK53975.1"/>
    <property type="molecule type" value="Genomic_DNA"/>
</dbReference>
<organism evidence="1 2">
    <name type="scientific">Mesorhizobium alhagi CCNWXJ12-2</name>
    <dbReference type="NCBI Taxonomy" id="1107882"/>
    <lineage>
        <taxon>Bacteria</taxon>
        <taxon>Pseudomonadati</taxon>
        <taxon>Pseudomonadota</taxon>
        <taxon>Alphaproteobacteria</taxon>
        <taxon>Hyphomicrobiales</taxon>
        <taxon>Phyllobacteriaceae</taxon>
        <taxon>Allomesorhizobium</taxon>
    </lineage>
</organism>
<sequence length="32" mass="3674">MPPTFTLLQLQRSVEALAGWLVHIYAFACKLR</sequence>